<accession>A0A0J9E488</accession>
<dbReference type="RefSeq" id="WP_152912512.1">
    <property type="nucleotide sequence ID" value="NZ_LFTY01000002.1"/>
</dbReference>
<dbReference type="EMBL" id="LFTY01000002">
    <property type="protein sequence ID" value="KMW57537.1"/>
    <property type="molecule type" value="Genomic_DNA"/>
</dbReference>
<dbReference type="Proteomes" id="UP000037178">
    <property type="component" value="Unassembled WGS sequence"/>
</dbReference>
<protein>
    <submittedName>
        <fullName evidence="1">Uncharacterized protein</fullName>
    </submittedName>
</protein>
<evidence type="ECO:0000313" key="2">
    <source>
        <dbReference type="Proteomes" id="UP000037178"/>
    </source>
</evidence>
<dbReference type="AlphaFoldDB" id="A0A0J9E488"/>
<organism evidence="1 2">
    <name type="scientific">Candidatus Rhodobacter oscarellae</name>
    <dbReference type="NCBI Taxonomy" id="1675527"/>
    <lineage>
        <taxon>Bacteria</taxon>
        <taxon>Pseudomonadati</taxon>
        <taxon>Pseudomonadota</taxon>
        <taxon>Alphaproteobacteria</taxon>
        <taxon>Rhodobacterales</taxon>
        <taxon>Rhodobacter group</taxon>
        <taxon>Rhodobacter</taxon>
    </lineage>
</organism>
<keyword evidence="2" id="KW-1185">Reference proteome</keyword>
<evidence type="ECO:0000313" key="1">
    <source>
        <dbReference type="EMBL" id="KMW57537.1"/>
    </source>
</evidence>
<comment type="caution">
    <text evidence="1">The sequence shown here is derived from an EMBL/GenBank/DDBJ whole genome shotgun (WGS) entry which is preliminary data.</text>
</comment>
<reference evidence="1 2" key="1">
    <citation type="submission" date="2015-06" db="EMBL/GenBank/DDBJ databases">
        <title>Draft genome sequence of an Alphaproteobacteria species associated to the Mediterranean sponge Oscarella lobularis.</title>
        <authorList>
            <person name="Jourda C."/>
            <person name="Santini S."/>
            <person name="Claverie J.-M."/>
        </authorList>
    </citation>
    <scope>NUCLEOTIDE SEQUENCE [LARGE SCALE GENOMIC DNA]</scope>
    <source>
        <strain evidence="1">IGS</strain>
    </source>
</reference>
<proteinExistence type="predicted"/>
<dbReference type="PATRIC" id="fig|1675527.3.peg.2625"/>
<name>A0A0J9E488_9RHOB</name>
<gene>
    <name evidence="1" type="ORF">AIOL_002502</name>
</gene>
<sequence>MSIVFGIVDAVKATLMGDISRYQNSRVQTKSREVASLHSCRGERFGRIYAGPTQSKRANAKSAVPPVRAAKKVIDVVMSIGRYDAARTR</sequence>